<gene>
    <name evidence="2" type="ordered locus">Daes_3207</name>
</gene>
<dbReference type="RefSeq" id="WP_013516098.1">
    <property type="nucleotide sequence ID" value="NC_014844.1"/>
</dbReference>
<dbReference type="AlphaFoldDB" id="E6VRR1"/>
<accession>E6VRR1</accession>
<organism evidence="2 3">
    <name type="scientific">Pseudodesulfovibrio aespoeensis (strain ATCC 700646 / DSM 10631 / Aspo-2)</name>
    <name type="common">Desulfovibrio aespoeensis</name>
    <dbReference type="NCBI Taxonomy" id="643562"/>
    <lineage>
        <taxon>Bacteria</taxon>
        <taxon>Pseudomonadati</taxon>
        <taxon>Thermodesulfobacteriota</taxon>
        <taxon>Desulfovibrionia</taxon>
        <taxon>Desulfovibrionales</taxon>
        <taxon>Desulfovibrionaceae</taxon>
    </lineage>
</organism>
<dbReference type="Proteomes" id="UP000002191">
    <property type="component" value="Chromosome"/>
</dbReference>
<reference evidence="3" key="1">
    <citation type="submission" date="2010-12" db="EMBL/GenBank/DDBJ databases">
        <title>Complete sequence of Desulfovibrio aespoeensis Aspo-2.</title>
        <authorList>
            <consortium name="US DOE Joint Genome Institute"/>
            <person name="Lucas S."/>
            <person name="Copeland A."/>
            <person name="Lapidus A."/>
            <person name="Cheng J.-F."/>
            <person name="Goodwin L."/>
            <person name="Pitluck S."/>
            <person name="Chertkov O."/>
            <person name="Misra M."/>
            <person name="Detter J.C."/>
            <person name="Han C."/>
            <person name="Tapia R."/>
            <person name="Land M."/>
            <person name="Hauser L."/>
            <person name="Kyrpides N."/>
            <person name="Ivanova N."/>
            <person name="Ovchinnikova G."/>
            <person name="Pedersen K."/>
            <person name="Jagevall S."/>
            <person name="Hazen T."/>
            <person name="Woyke T."/>
        </authorList>
    </citation>
    <scope>NUCLEOTIDE SEQUENCE [LARGE SCALE GENOMIC DNA]</scope>
    <source>
        <strain evidence="3">ATCC 700646 / DSM 10631 / Aspo-2</strain>
    </source>
</reference>
<dbReference type="HOGENOM" id="CLU_2329142_0_0_7"/>
<protein>
    <submittedName>
        <fullName evidence="2">Uncharacterized protein</fullName>
    </submittedName>
</protein>
<evidence type="ECO:0000313" key="3">
    <source>
        <dbReference type="Proteomes" id="UP000002191"/>
    </source>
</evidence>
<keyword evidence="3" id="KW-1185">Reference proteome</keyword>
<dbReference type="EMBL" id="CP002431">
    <property type="protein sequence ID" value="ADU64198.1"/>
    <property type="molecule type" value="Genomic_DNA"/>
</dbReference>
<feature type="region of interest" description="Disordered" evidence="1">
    <location>
        <begin position="1"/>
        <end position="21"/>
    </location>
</feature>
<evidence type="ECO:0000256" key="1">
    <source>
        <dbReference type="SAM" id="MobiDB-lite"/>
    </source>
</evidence>
<dbReference type="KEGG" id="das:Daes_3207"/>
<evidence type="ECO:0000313" key="2">
    <source>
        <dbReference type="EMBL" id="ADU64198.1"/>
    </source>
</evidence>
<sequence length="98" mass="10738">MKCANRATLSGPKSKQYRTHQNAKAFARRLRRAGLGVRKWTNITSTHFAAVARQMEDDGRGDGCIAEVFPAARDDIKVTAGHSPTRRDVSDACLGNSH</sequence>
<name>E6VRR1_PSEA9</name>
<feature type="region of interest" description="Disordered" evidence="1">
    <location>
        <begin position="79"/>
        <end position="98"/>
    </location>
</feature>
<proteinExistence type="predicted"/>
<reference evidence="2 3" key="2">
    <citation type="journal article" date="2014" name="Genome Announc.">
        <title>Complete Genome Sequence of the Subsurface, Mesophilic Sulfate-Reducing Bacterium Desulfovibrio aespoeensis Aspo-2.</title>
        <authorList>
            <person name="Pedersen K."/>
            <person name="Bengtsson A."/>
            <person name="Edlund J."/>
            <person name="Rabe L."/>
            <person name="Hazen T."/>
            <person name="Chakraborty R."/>
            <person name="Goodwin L."/>
            <person name="Shapiro N."/>
        </authorList>
    </citation>
    <scope>NUCLEOTIDE SEQUENCE [LARGE SCALE GENOMIC DNA]</scope>
    <source>
        <strain evidence="3">ATCC 700646 / DSM 10631 / Aspo-2</strain>
    </source>
</reference>